<dbReference type="InterPro" id="IPR050353">
    <property type="entry name" value="PyrK_electron_transfer"/>
</dbReference>
<gene>
    <name evidence="3" type="ORF">S01H4_41817</name>
</gene>
<protein>
    <recommendedName>
        <fullName evidence="4">Oxidoreductase</fullName>
    </recommendedName>
</protein>
<feature type="domain" description="Dihydroorotate dehydrogenase electron transfer subunit iron-sulphur cluster binding" evidence="2">
    <location>
        <begin position="168"/>
        <end position="200"/>
    </location>
</feature>
<dbReference type="SUPFAM" id="SSF63380">
    <property type="entry name" value="Riboflavin synthase domain-like"/>
    <property type="match status" value="1"/>
</dbReference>
<name>X1D1I5_9ZZZZ</name>
<dbReference type="SUPFAM" id="SSF52343">
    <property type="entry name" value="Ferredoxin reductase-like, C-terminal NADP-linked domain"/>
    <property type="match status" value="1"/>
</dbReference>
<dbReference type="InterPro" id="IPR019480">
    <property type="entry name" value="Dihydroorotate_DH_Fe-S-bd"/>
</dbReference>
<dbReference type="AlphaFoldDB" id="X1D1I5"/>
<dbReference type="InterPro" id="IPR037117">
    <property type="entry name" value="Dihydroorotate_DH_ele_sf"/>
</dbReference>
<dbReference type="GO" id="GO:0016491">
    <property type="term" value="F:oxidoreductase activity"/>
    <property type="evidence" value="ECO:0007669"/>
    <property type="project" value="InterPro"/>
</dbReference>
<dbReference type="CDD" id="cd06221">
    <property type="entry name" value="sulfite_reductase_like"/>
    <property type="match status" value="1"/>
</dbReference>
<dbReference type="Pfam" id="PF10418">
    <property type="entry name" value="DHODB_Fe-S_bind"/>
    <property type="match status" value="1"/>
</dbReference>
<dbReference type="PANTHER" id="PTHR43513">
    <property type="entry name" value="DIHYDROOROTATE DEHYDROGENASE B (NAD(+)), ELECTRON TRANSFER SUBUNIT"/>
    <property type="match status" value="1"/>
</dbReference>
<dbReference type="EMBL" id="BART01022900">
    <property type="protein sequence ID" value="GAH02120.1"/>
    <property type="molecule type" value="Genomic_DNA"/>
</dbReference>
<evidence type="ECO:0000259" key="1">
    <source>
        <dbReference type="Pfam" id="PF00175"/>
    </source>
</evidence>
<evidence type="ECO:0000259" key="2">
    <source>
        <dbReference type="Pfam" id="PF10418"/>
    </source>
</evidence>
<evidence type="ECO:0008006" key="4">
    <source>
        <dbReference type="Google" id="ProtNLM"/>
    </source>
</evidence>
<sequence length="208" mass="23321">MEITIMKVGHVTELLHECEKGQKIGIRGPYGNGYPIDDFIGKQVYIVGGGVGLAPIRSLFLTLIDRIEDFKSVVCRFGARTPDDFIYKEAIFGPWQEIEGVDMKLTVDKADDNWKGNVGVVTTICNEQDVDVSNTVAVICGPPIMMKFATLKMLEFGFKPTQIYLSMEKNMSCGFGKCGHCMIGKYYVCKDGPVFTYEQIKDYPNIWD</sequence>
<proteinExistence type="predicted"/>
<reference evidence="3" key="1">
    <citation type="journal article" date="2014" name="Front. Microbiol.">
        <title>High frequency of phylogenetically diverse reductive dehalogenase-homologous genes in deep subseafloor sedimentary metagenomes.</title>
        <authorList>
            <person name="Kawai M."/>
            <person name="Futagami T."/>
            <person name="Toyoda A."/>
            <person name="Takaki Y."/>
            <person name="Nishi S."/>
            <person name="Hori S."/>
            <person name="Arai W."/>
            <person name="Tsubouchi T."/>
            <person name="Morono Y."/>
            <person name="Uchiyama I."/>
            <person name="Ito T."/>
            <person name="Fujiyama A."/>
            <person name="Inagaki F."/>
            <person name="Takami H."/>
        </authorList>
    </citation>
    <scope>NUCLEOTIDE SEQUENCE</scope>
    <source>
        <strain evidence="3">Expedition CK06-06</strain>
    </source>
</reference>
<feature type="domain" description="Oxidoreductase FAD/NAD(P)-binding" evidence="1">
    <location>
        <begin position="47"/>
        <end position="149"/>
    </location>
</feature>
<dbReference type="PRINTS" id="PR00406">
    <property type="entry name" value="CYTB5RDTASE"/>
</dbReference>
<dbReference type="InterPro" id="IPR017938">
    <property type="entry name" value="Riboflavin_synthase-like_b-brl"/>
</dbReference>
<accession>X1D1I5</accession>
<evidence type="ECO:0000313" key="3">
    <source>
        <dbReference type="EMBL" id="GAH02120.1"/>
    </source>
</evidence>
<dbReference type="Gene3D" id="3.40.50.80">
    <property type="entry name" value="Nucleotide-binding domain of ferredoxin-NADP reductase (FNR) module"/>
    <property type="match status" value="1"/>
</dbReference>
<organism evidence="3">
    <name type="scientific">marine sediment metagenome</name>
    <dbReference type="NCBI Taxonomy" id="412755"/>
    <lineage>
        <taxon>unclassified sequences</taxon>
        <taxon>metagenomes</taxon>
        <taxon>ecological metagenomes</taxon>
    </lineage>
</organism>
<comment type="caution">
    <text evidence="3">The sequence shown here is derived from an EMBL/GenBank/DDBJ whole genome shotgun (WGS) entry which is preliminary data.</text>
</comment>
<dbReference type="Gene3D" id="2.10.240.10">
    <property type="entry name" value="Dihydroorotate dehydrogenase, electron transfer subunit"/>
    <property type="match status" value="1"/>
</dbReference>
<dbReference type="Pfam" id="PF00175">
    <property type="entry name" value="NAD_binding_1"/>
    <property type="match status" value="1"/>
</dbReference>
<dbReference type="PANTHER" id="PTHR43513:SF1">
    <property type="entry name" value="ANAEROBIC SULFITE REDUCTASE SUBUNIT B"/>
    <property type="match status" value="1"/>
</dbReference>
<dbReference type="InterPro" id="IPR039261">
    <property type="entry name" value="FNR_nucleotide-bd"/>
</dbReference>
<dbReference type="InterPro" id="IPR001433">
    <property type="entry name" value="OxRdtase_FAD/NAD-bd"/>
</dbReference>